<name>A0A183SXT0_SCHSO</name>
<protein>
    <submittedName>
        <fullName evidence="2 4">Uncharacterized protein</fullName>
    </submittedName>
</protein>
<feature type="region of interest" description="Disordered" evidence="1">
    <location>
        <begin position="192"/>
        <end position="224"/>
    </location>
</feature>
<evidence type="ECO:0000256" key="1">
    <source>
        <dbReference type="SAM" id="MobiDB-lite"/>
    </source>
</evidence>
<dbReference type="EMBL" id="UYSU01034992">
    <property type="protein sequence ID" value="VDL95413.1"/>
    <property type="molecule type" value="Genomic_DNA"/>
</dbReference>
<feature type="compositionally biased region" description="Low complexity" evidence="1">
    <location>
        <begin position="210"/>
        <end position="224"/>
    </location>
</feature>
<organism evidence="4">
    <name type="scientific">Schistocephalus solidus</name>
    <name type="common">Tapeworm</name>
    <dbReference type="NCBI Taxonomy" id="70667"/>
    <lineage>
        <taxon>Eukaryota</taxon>
        <taxon>Metazoa</taxon>
        <taxon>Spiralia</taxon>
        <taxon>Lophotrochozoa</taxon>
        <taxon>Platyhelminthes</taxon>
        <taxon>Cestoda</taxon>
        <taxon>Eucestoda</taxon>
        <taxon>Diphyllobothriidea</taxon>
        <taxon>Diphyllobothriidae</taxon>
        <taxon>Schistocephalus</taxon>
    </lineage>
</organism>
<dbReference type="Proteomes" id="UP000275846">
    <property type="component" value="Unassembled WGS sequence"/>
</dbReference>
<reference evidence="4" key="1">
    <citation type="submission" date="2016-06" db="UniProtKB">
        <authorList>
            <consortium name="WormBaseParasite"/>
        </authorList>
    </citation>
    <scope>IDENTIFICATION</scope>
</reference>
<evidence type="ECO:0000313" key="2">
    <source>
        <dbReference type="EMBL" id="VDL95413.1"/>
    </source>
</evidence>
<proteinExistence type="predicted"/>
<accession>A0A183SXT0</accession>
<evidence type="ECO:0000313" key="3">
    <source>
        <dbReference type="Proteomes" id="UP000275846"/>
    </source>
</evidence>
<dbReference type="AlphaFoldDB" id="A0A183SXT0"/>
<sequence>MNRLRKSSGGYSTEEDGGGDCGGGGDGSGGEGGGCILQEFDSPYVAISDAATYSGFILEYFCPQPSFFSVLDFPSSDLFDMNGQTDAEMATSQQFQKKKKKIKFNPMRRFHKRLMGSSMKKLDDPDPEESRRIDYNNVQGARQIAAKFRANTTANQTLEAPTAVSYRGMPCRGRSGWGALLEFLISIDDADDAIGGDDDGDQHHHHYHHQQQQQQQQQHQPHAS</sequence>
<gene>
    <name evidence="2" type="ORF">SSLN_LOCUS9028</name>
</gene>
<feature type="region of interest" description="Disordered" evidence="1">
    <location>
        <begin position="1"/>
        <end position="26"/>
    </location>
</feature>
<dbReference type="WBParaSite" id="SSLN_0000937201-mRNA-1">
    <property type="protein sequence ID" value="SSLN_0000937201-mRNA-1"/>
    <property type="gene ID" value="SSLN_0000937201"/>
</dbReference>
<keyword evidence="3" id="KW-1185">Reference proteome</keyword>
<reference evidence="2 3" key="2">
    <citation type="submission" date="2018-11" db="EMBL/GenBank/DDBJ databases">
        <authorList>
            <consortium name="Pathogen Informatics"/>
        </authorList>
    </citation>
    <scope>NUCLEOTIDE SEQUENCE [LARGE SCALE GENOMIC DNA]</scope>
    <source>
        <strain evidence="2 3">NST_G2</strain>
    </source>
</reference>
<evidence type="ECO:0000313" key="4">
    <source>
        <dbReference type="WBParaSite" id="SSLN_0000937201-mRNA-1"/>
    </source>
</evidence>